<keyword evidence="1 4" id="KW-0694">RNA-binding</keyword>
<dbReference type="PANTHER" id="PTHR48129">
    <property type="entry name" value="60S RIBOSOMAL PROTEIN L37A"/>
    <property type="match status" value="1"/>
</dbReference>
<dbReference type="EMBL" id="DTBQ01000100">
    <property type="protein sequence ID" value="HGM46829.1"/>
    <property type="molecule type" value="Genomic_DNA"/>
</dbReference>
<proteinExistence type="inferred from homology"/>
<dbReference type="GO" id="GO:0003735">
    <property type="term" value="F:structural constituent of ribosome"/>
    <property type="evidence" value="ECO:0007669"/>
    <property type="project" value="InterPro"/>
</dbReference>
<keyword evidence="4" id="KW-0699">rRNA-binding</keyword>
<dbReference type="AlphaFoldDB" id="A0A7C4H6U1"/>
<dbReference type="SUPFAM" id="SSF57829">
    <property type="entry name" value="Zn-binding ribosomal proteins"/>
    <property type="match status" value="1"/>
</dbReference>
<dbReference type="GO" id="GO:0005840">
    <property type="term" value="C:ribosome"/>
    <property type="evidence" value="ECO:0007669"/>
    <property type="project" value="UniProtKB-KW"/>
</dbReference>
<dbReference type="PANTHER" id="PTHR48129:SF1">
    <property type="entry name" value="LARGE RIBOSOMAL SUBUNIT PROTEIN EL43"/>
    <property type="match status" value="1"/>
</dbReference>
<keyword evidence="3 4" id="KW-0687">Ribonucleoprotein</keyword>
<comment type="caution">
    <text evidence="4">Lacks conserved residue(s) required for the propagation of feature annotation.</text>
</comment>
<evidence type="ECO:0000256" key="4">
    <source>
        <dbReference type="HAMAP-Rule" id="MF_00327"/>
    </source>
</evidence>
<gene>
    <name evidence="4" type="primary">rpl37ae</name>
    <name evidence="5" type="ORF">ENU21_03625</name>
</gene>
<sequence length="102" mass="11280">MGKHTRIVGPAGRFGARYGATLRKKVAYIERKMKAKHRCPRCESLGTVRRVSVGIWSCRKCGYTFAGGAYIPRTELGRTLIPEELKALKASKESGARGSPRE</sequence>
<dbReference type="HAMAP" id="MF_00327">
    <property type="entry name" value="Ribosomal_eL43"/>
    <property type="match status" value="1"/>
</dbReference>
<dbReference type="InterPro" id="IPR011331">
    <property type="entry name" value="Ribosomal_eL37/eL43"/>
</dbReference>
<feature type="binding site" evidence="4">
    <location>
        <position position="61"/>
    </location>
    <ligand>
        <name>Zn(2+)</name>
        <dbReference type="ChEBI" id="CHEBI:29105"/>
    </ligand>
</feature>
<keyword evidence="2 4" id="KW-0689">Ribosomal protein</keyword>
<evidence type="ECO:0000313" key="5">
    <source>
        <dbReference type="EMBL" id="HGM46829.1"/>
    </source>
</evidence>
<dbReference type="Gene3D" id="2.20.25.30">
    <property type="match status" value="1"/>
</dbReference>
<dbReference type="GO" id="GO:0070180">
    <property type="term" value="F:large ribosomal subunit rRNA binding"/>
    <property type="evidence" value="ECO:0007669"/>
    <property type="project" value="UniProtKB-UniRule"/>
</dbReference>
<organism evidence="5">
    <name type="scientific">Thermofilum pendens</name>
    <dbReference type="NCBI Taxonomy" id="2269"/>
    <lineage>
        <taxon>Archaea</taxon>
        <taxon>Thermoproteota</taxon>
        <taxon>Thermoprotei</taxon>
        <taxon>Thermofilales</taxon>
        <taxon>Thermofilaceae</taxon>
        <taxon>Thermofilum</taxon>
    </lineage>
</organism>
<feature type="binding site" evidence="4">
    <location>
        <position position="42"/>
    </location>
    <ligand>
        <name>Zn(2+)</name>
        <dbReference type="ChEBI" id="CHEBI:29105"/>
    </ligand>
</feature>
<dbReference type="InterPro" id="IPR011332">
    <property type="entry name" value="Ribosomal_zn-bd"/>
</dbReference>
<comment type="function">
    <text evidence="4">Binds to the 23S rRNA.</text>
</comment>
<reference evidence="5" key="1">
    <citation type="journal article" date="2020" name="mSystems">
        <title>Genome- and Community-Level Interaction Insights into Carbon Utilization and Element Cycling Functions of Hydrothermarchaeota in Hydrothermal Sediment.</title>
        <authorList>
            <person name="Zhou Z."/>
            <person name="Liu Y."/>
            <person name="Xu W."/>
            <person name="Pan J."/>
            <person name="Luo Z.H."/>
            <person name="Li M."/>
        </authorList>
    </citation>
    <scope>NUCLEOTIDE SEQUENCE</scope>
    <source>
        <strain evidence="5">SpSt-649</strain>
    </source>
</reference>
<dbReference type="GO" id="GO:0008270">
    <property type="term" value="F:zinc ion binding"/>
    <property type="evidence" value="ECO:0007669"/>
    <property type="project" value="UniProtKB-UniRule"/>
</dbReference>
<feature type="binding site" evidence="4">
    <location>
        <position position="39"/>
    </location>
    <ligand>
        <name>Zn(2+)</name>
        <dbReference type="ChEBI" id="CHEBI:29105"/>
    </ligand>
</feature>
<protein>
    <recommendedName>
        <fullName evidence="4">Large ribosomal subunit protein eL43</fullName>
    </recommendedName>
</protein>
<evidence type="ECO:0000256" key="2">
    <source>
        <dbReference type="ARBA" id="ARBA00022980"/>
    </source>
</evidence>
<dbReference type="GO" id="GO:0006412">
    <property type="term" value="P:translation"/>
    <property type="evidence" value="ECO:0007669"/>
    <property type="project" value="UniProtKB-UniRule"/>
</dbReference>
<feature type="binding site" evidence="4">
    <location>
        <position position="58"/>
    </location>
    <ligand>
        <name>Zn(2+)</name>
        <dbReference type="ChEBI" id="CHEBI:29105"/>
    </ligand>
</feature>
<evidence type="ECO:0000256" key="3">
    <source>
        <dbReference type="ARBA" id="ARBA00023274"/>
    </source>
</evidence>
<dbReference type="InterPro" id="IPR050522">
    <property type="entry name" value="Ribosomal_protein_eL43"/>
</dbReference>
<dbReference type="GO" id="GO:1990904">
    <property type="term" value="C:ribonucleoprotein complex"/>
    <property type="evidence" value="ECO:0007669"/>
    <property type="project" value="UniProtKB-KW"/>
</dbReference>
<evidence type="ECO:0000256" key="1">
    <source>
        <dbReference type="ARBA" id="ARBA00022884"/>
    </source>
</evidence>
<dbReference type="InterPro" id="IPR002674">
    <property type="entry name" value="Ribosomal_eL43"/>
</dbReference>
<comment type="caution">
    <text evidence="5">The sequence shown here is derived from an EMBL/GenBank/DDBJ whole genome shotgun (WGS) entry which is preliminary data.</text>
</comment>
<name>A0A7C4H6U1_THEPE</name>
<comment type="subunit">
    <text evidence="4">Part of the 50S ribosomal subunit.</text>
</comment>
<dbReference type="Pfam" id="PF01780">
    <property type="entry name" value="Ribosomal_L37ae"/>
    <property type="match status" value="1"/>
</dbReference>
<comment type="similarity">
    <text evidence="4">Belongs to the eukaryotic ribosomal protein eL43 family. Putative zinc-binding subfamily.</text>
</comment>
<accession>A0A7C4H6U1</accession>
<dbReference type="NCBIfam" id="NF003058">
    <property type="entry name" value="PRK03976.1"/>
    <property type="match status" value="1"/>
</dbReference>